<name>A0A918XPG0_9PROT</name>
<evidence type="ECO:0000256" key="1">
    <source>
        <dbReference type="SAM" id="Coils"/>
    </source>
</evidence>
<proteinExistence type="predicted"/>
<feature type="coiled-coil region" evidence="1">
    <location>
        <begin position="91"/>
        <end position="118"/>
    </location>
</feature>
<evidence type="ECO:0000313" key="3">
    <source>
        <dbReference type="Proteomes" id="UP000630353"/>
    </source>
</evidence>
<dbReference type="Proteomes" id="UP000630353">
    <property type="component" value="Unassembled WGS sequence"/>
</dbReference>
<sequence length="392" mass="41902">MTVSFHSLRRLAAIGVGVLALGGCSTDSLWPSLSGEPPAAQGSGEKIAIKPSQGELSGQPLNAPPQLGNTNFKLTPPQPGQPTGTFVGQKVDQLRQDLVRLQDSVRAQNTSLQQLREQTVQNALNYHSTVAGIESRLQVGTTPGNPQLVDAWARAQRELEMVNADIGQMNALANRVSADAALSTYLLESVRAAYGLSGAVEEDHRQLAVLEDDTNQTVVLVDRLLTELSDDIRRQSAYVATERQDLNAMAVAIKHGELFGTSLANRTIPQTGASFAPAPAGAPRGLALPGAAERRPLVVIRFDRPNVQYEQPLYSAVSRALERRPDAFFDVVAVSPQSSSTGRAALDTNAARRNAQGVMRALTDMGLPTSRIALSATTAADAQTNEVRIFVR</sequence>
<evidence type="ECO:0000313" key="2">
    <source>
        <dbReference type="EMBL" id="GHD43787.1"/>
    </source>
</evidence>
<organism evidence="2 3">
    <name type="scientific">Thalassobaculum fulvum</name>
    <dbReference type="NCBI Taxonomy" id="1633335"/>
    <lineage>
        <taxon>Bacteria</taxon>
        <taxon>Pseudomonadati</taxon>
        <taxon>Pseudomonadota</taxon>
        <taxon>Alphaproteobacteria</taxon>
        <taxon>Rhodospirillales</taxon>
        <taxon>Thalassobaculaceae</taxon>
        <taxon>Thalassobaculum</taxon>
    </lineage>
</organism>
<gene>
    <name evidence="2" type="ORF">GCM10017083_10340</name>
</gene>
<accession>A0A918XPG0</accession>
<reference evidence="2" key="2">
    <citation type="submission" date="2020-09" db="EMBL/GenBank/DDBJ databases">
        <authorList>
            <person name="Sun Q."/>
            <person name="Kim S."/>
        </authorList>
    </citation>
    <scope>NUCLEOTIDE SEQUENCE</scope>
    <source>
        <strain evidence="2">KCTC 42651</strain>
    </source>
</reference>
<keyword evidence="3" id="KW-1185">Reference proteome</keyword>
<dbReference type="EMBL" id="BMZS01000002">
    <property type="protein sequence ID" value="GHD43787.1"/>
    <property type="molecule type" value="Genomic_DNA"/>
</dbReference>
<dbReference type="RefSeq" id="WP_229836405.1">
    <property type="nucleotide sequence ID" value="NZ_BMZS01000002.1"/>
</dbReference>
<protein>
    <submittedName>
        <fullName evidence="2">Uncharacterized protein</fullName>
    </submittedName>
</protein>
<keyword evidence="1" id="KW-0175">Coiled coil</keyword>
<reference evidence="2" key="1">
    <citation type="journal article" date="2014" name="Int. J. Syst. Evol. Microbiol.">
        <title>Complete genome sequence of Corynebacterium casei LMG S-19264T (=DSM 44701T), isolated from a smear-ripened cheese.</title>
        <authorList>
            <consortium name="US DOE Joint Genome Institute (JGI-PGF)"/>
            <person name="Walter F."/>
            <person name="Albersmeier A."/>
            <person name="Kalinowski J."/>
            <person name="Ruckert C."/>
        </authorList>
    </citation>
    <scope>NUCLEOTIDE SEQUENCE</scope>
    <source>
        <strain evidence="2">KCTC 42651</strain>
    </source>
</reference>
<dbReference type="AlphaFoldDB" id="A0A918XPG0"/>
<comment type="caution">
    <text evidence="2">The sequence shown here is derived from an EMBL/GenBank/DDBJ whole genome shotgun (WGS) entry which is preliminary data.</text>
</comment>